<keyword evidence="4 6" id="KW-1133">Transmembrane helix</keyword>
<keyword evidence="9" id="KW-1185">Reference proteome</keyword>
<dbReference type="InterPro" id="IPR011701">
    <property type="entry name" value="MFS"/>
</dbReference>
<gene>
    <name evidence="8" type="ORF">SAMN05421811_10364</name>
</gene>
<dbReference type="STRING" id="568860.SAMN05421811_10364"/>
<accession>A0A1I0EK76</accession>
<evidence type="ECO:0000259" key="7">
    <source>
        <dbReference type="PROSITE" id="PS50850"/>
    </source>
</evidence>
<dbReference type="Gene3D" id="1.20.1250.20">
    <property type="entry name" value="MFS general substrate transporter like domains"/>
    <property type="match status" value="2"/>
</dbReference>
<evidence type="ECO:0000313" key="8">
    <source>
        <dbReference type="EMBL" id="SET44917.1"/>
    </source>
</evidence>
<dbReference type="PANTHER" id="PTHR43791">
    <property type="entry name" value="PERMEASE-RELATED"/>
    <property type="match status" value="1"/>
</dbReference>
<feature type="domain" description="Major facilitator superfamily (MFS) profile" evidence="7">
    <location>
        <begin position="25"/>
        <end position="429"/>
    </location>
</feature>
<dbReference type="EMBL" id="FOHX01000003">
    <property type="protein sequence ID" value="SET44917.1"/>
    <property type="molecule type" value="Genomic_DNA"/>
</dbReference>
<keyword evidence="2" id="KW-0813">Transport</keyword>
<feature type="transmembrane region" description="Helical" evidence="6">
    <location>
        <begin position="148"/>
        <end position="171"/>
    </location>
</feature>
<dbReference type="Pfam" id="PF07690">
    <property type="entry name" value="MFS_1"/>
    <property type="match status" value="1"/>
</dbReference>
<feature type="transmembrane region" description="Helical" evidence="6">
    <location>
        <begin position="315"/>
        <end position="332"/>
    </location>
</feature>
<feature type="transmembrane region" description="Helical" evidence="6">
    <location>
        <begin position="338"/>
        <end position="361"/>
    </location>
</feature>
<feature type="transmembrane region" description="Helical" evidence="6">
    <location>
        <begin position="21"/>
        <end position="38"/>
    </location>
</feature>
<feature type="transmembrane region" description="Helical" evidence="6">
    <location>
        <begin position="183"/>
        <end position="205"/>
    </location>
</feature>
<evidence type="ECO:0000256" key="4">
    <source>
        <dbReference type="ARBA" id="ARBA00022989"/>
    </source>
</evidence>
<evidence type="ECO:0000256" key="3">
    <source>
        <dbReference type="ARBA" id="ARBA00022692"/>
    </source>
</evidence>
<proteinExistence type="predicted"/>
<feature type="transmembrane region" description="Helical" evidence="6">
    <location>
        <begin position="116"/>
        <end position="141"/>
    </location>
</feature>
<dbReference type="PANTHER" id="PTHR43791:SF100">
    <property type="entry name" value="SUGAR TRANSPORTER"/>
    <property type="match status" value="1"/>
</dbReference>
<sequence>MSTPPDTPTTPAAYLTGTRQVWARLIPVILLAYVLNFLDRTNIALAKNHLEVDLGISAAAFGLGAGLFFLAYCTLEIPSNIMLHRVGARRWISRIVISWGAISTLTMFVQNETTFYIMRLLLGVAEAGFYPGMLFYFTLWFAPRDRAIAIGVLLMAPQVATVFGSPLGGALMTLDGNLGLHGWQWMLLLEGLPTVLFGFFLWFYLPDGPADARWLKAEEKQALLEATGDGQAADHSVRRALKSVFSSGALLLIAVIYFVTQLCVYGITFFMPSIIEAAGVKGSFQIGAMAGLPAIGALIGVYVYPRLYRAYGRPILFAAVAMAGAAVATYVASASGVAGALVSLAVMQFFVTGTAPVLWSVAMSRMSGVQSAAGLAMINSIGLLGGFFGPNLFGIAESRTGDPASAILLLTGACCLALVAVAVLRRLVGKDAASARAVEA</sequence>
<dbReference type="SUPFAM" id="SSF103473">
    <property type="entry name" value="MFS general substrate transporter"/>
    <property type="match status" value="1"/>
</dbReference>
<comment type="subcellular location">
    <subcellularLocation>
        <location evidence="1">Cell membrane</location>
        <topology evidence="1">Multi-pass membrane protein</topology>
    </subcellularLocation>
</comment>
<evidence type="ECO:0000256" key="6">
    <source>
        <dbReference type="SAM" id="Phobius"/>
    </source>
</evidence>
<dbReference type="CDD" id="cd17319">
    <property type="entry name" value="MFS_ExuT_GudP_like"/>
    <property type="match status" value="1"/>
</dbReference>
<dbReference type="Proteomes" id="UP000199361">
    <property type="component" value="Unassembled WGS sequence"/>
</dbReference>
<dbReference type="GO" id="GO:0022857">
    <property type="term" value="F:transmembrane transporter activity"/>
    <property type="evidence" value="ECO:0007669"/>
    <property type="project" value="InterPro"/>
</dbReference>
<evidence type="ECO:0000313" key="9">
    <source>
        <dbReference type="Proteomes" id="UP000199361"/>
    </source>
</evidence>
<keyword evidence="3 6" id="KW-0812">Transmembrane</keyword>
<organism evidence="8 9">
    <name type="scientific">Nonomuraea wenchangensis</name>
    <dbReference type="NCBI Taxonomy" id="568860"/>
    <lineage>
        <taxon>Bacteria</taxon>
        <taxon>Bacillati</taxon>
        <taxon>Actinomycetota</taxon>
        <taxon>Actinomycetes</taxon>
        <taxon>Streptosporangiales</taxon>
        <taxon>Streptosporangiaceae</taxon>
        <taxon>Nonomuraea</taxon>
    </lineage>
</organism>
<feature type="transmembrane region" description="Helical" evidence="6">
    <location>
        <begin position="91"/>
        <end position="110"/>
    </location>
</feature>
<feature type="transmembrane region" description="Helical" evidence="6">
    <location>
        <begin position="283"/>
        <end position="303"/>
    </location>
</feature>
<dbReference type="AlphaFoldDB" id="A0A1I0EK76"/>
<evidence type="ECO:0000256" key="5">
    <source>
        <dbReference type="ARBA" id="ARBA00023136"/>
    </source>
</evidence>
<keyword evidence="5 6" id="KW-0472">Membrane</keyword>
<dbReference type="InterPro" id="IPR036259">
    <property type="entry name" value="MFS_trans_sf"/>
</dbReference>
<feature type="transmembrane region" description="Helical" evidence="6">
    <location>
        <begin position="58"/>
        <end position="79"/>
    </location>
</feature>
<dbReference type="GO" id="GO:0005886">
    <property type="term" value="C:plasma membrane"/>
    <property type="evidence" value="ECO:0007669"/>
    <property type="project" value="UniProtKB-SubCell"/>
</dbReference>
<evidence type="ECO:0000256" key="2">
    <source>
        <dbReference type="ARBA" id="ARBA00022448"/>
    </source>
</evidence>
<reference evidence="8 9" key="1">
    <citation type="submission" date="2016-10" db="EMBL/GenBank/DDBJ databases">
        <authorList>
            <person name="de Groot N.N."/>
        </authorList>
    </citation>
    <scope>NUCLEOTIDE SEQUENCE [LARGE SCALE GENOMIC DNA]</scope>
    <source>
        <strain evidence="8 9">CGMCC 4.5598</strain>
    </source>
</reference>
<evidence type="ECO:0000256" key="1">
    <source>
        <dbReference type="ARBA" id="ARBA00004651"/>
    </source>
</evidence>
<dbReference type="OrthoDB" id="9773957at2"/>
<dbReference type="InterPro" id="IPR020846">
    <property type="entry name" value="MFS_dom"/>
</dbReference>
<dbReference type="RefSeq" id="WP_091079130.1">
    <property type="nucleotide sequence ID" value="NZ_FOHX01000003.1"/>
</dbReference>
<name>A0A1I0EK76_9ACTN</name>
<dbReference type="FunFam" id="1.20.1250.20:FF:000018">
    <property type="entry name" value="MFS transporter permease"/>
    <property type="match status" value="1"/>
</dbReference>
<feature type="transmembrane region" description="Helical" evidence="6">
    <location>
        <begin position="373"/>
        <end position="393"/>
    </location>
</feature>
<protein>
    <submittedName>
        <fullName evidence="8">Sugar phosphate permease</fullName>
    </submittedName>
</protein>
<dbReference type="PROSITE" id="PS50850">
    <property type="entry name" value="MFS"/>
    <property type="match status" value="1"/>
</dbReference>
<feature type="transmembrane region" description="Helical" evidence="6">
    <location>
        <begin position="405"/>
        <end position="424"/>
    </location>
</feature>
<feature type="transmembrane region" description="Helical" evidence="6">
    <location>
        <begin position="248"/>
        <end position="271"/>
    </location>
</feature>